<accession>A0A5B7KJE4</accession>
<dbReference type="EMBL" id="VSRR010142330">
    <property type="protein sequence ID" value="MPD04705.1"/>
    <property type="molecule type" value="Genomic_DNA"/>
</dbReference>
<protein>
    <submittedName>
        <fullName evidence="2">Uncharacterized protein</fullName>
    </submittedName>
</protein>
<organism evidence="2 3">
    <name type="scientific">Portunus trituberculatus</name>
    <name type="common">Swimming crab</name>
    <name type="synonym">Neptunus trituberculatus</name>
    <dbReference type="NCBI Taxonomy" id="210409"/>
    <lineage>
        <taxon>Eukaryota</taxon>
        <taxon>Metazoa</taxon>
        <taxon>Ecdysozoa</taxon>
        <taxon>Arthropoda</taxon>
        <taxon>Crustacea</taxon>
        <taxon>Multicrustacea</taxon>
        <taxon>Malacostraca</taxon>
        <taxon>Eumalacostraca</taxon>
        <taxon>Eucarida</taxon>
        <taxon>Decapoda</taxon>
        <taxon>Pleocyemata</taxon>
        <taxon>Brachyura</taxon>
        <taxon>Eubrachyura</taxon>
        <taxon>Portunoidea</taxon>
        <taxon>Portunidae</taxon>
        <taxon>Portuninae</taxon>
        <taxon>Portunus</taxon>
    </lineage>
</organism>
<feature type="compositionally biased region" description="Polar residues" evidence="1">
    <location>
        <begin position="36"/>
        <end position="54"/>
    </location>
</feature>
<gene>
    <name evidence="2" type="ORF">E2C01_100408</name>
</gene>
<evidence type="ECO:0000313" key="3">
    <source>
        <dbReference type="Proteomes" id="UP000324222"/>
    </source>
</evidence>
<name>A0A5B7KJE4_PORTR</name>
<feature type="region of interest" description="Disordered" evidence="1">
    <location>
        <begin position="22"/>
        <end position="54"/>
    </location>
</feature>
<reference evidence="2 3" key="1">
    <citation type="submission" date="2019-05" db="EMBL/GenBank/DDBJ databases">
        <title>Another draft genome of Portunus trituberculatus and its Hox gene families provides insights of decapod evolution.</title>
        <authorList>
            <person name="Jeong J.-H."/>
            <person name="Song I."/>
            <person name="Kim S."/>
            <person name="Choi T."/>
            <person name="Kim D."/>
            <person name="Ryu S."/>
            <person name="Kim W."/>
        </authorList>
    </citation>
    <scope>NUCLEOTIDE SEQUENCE [LARGE SCALE GENOMIC DNA]</scope>
    <source>
        <tissue evidence="2">Muscle</tissue>
    </source>
</reference>
<evidence type="ECO:0000313" key="2">
    <source>
        <dbReference type="EMBL" id="MPD04705.1"/>
    </source>
</evidence>
<sequence length="90" mass="10291">MVISQDPLNLSSLTYLPEVLGDRKKRKKERKKSLTKFHSQTLRQTSSDFPPSTSSCNRSSLTLFLHLLRHTWLGNCWLSPAQQHTPPVTS</sequence>
<proteinExistence type="predicted"/>
<keyword evidence="3" id="KW-1185">Reference proteome</keyword>
<evidence type="ECO:0000256" key="1">
    <source>
        <dbReference type="SAM" id="MobiDB-lite"/>
    </source>
</evidence>
<dbReference type="Proteomes" id="UP000324222">
    <property type="component" value="Unassembled WGS sequence"/>
</dbReference>
<comment type="caution">
    <text evidence="2">The sequence shown here is derived from an EMBL/GenBank/DDBJ whole genome shotgun (WGS) entry which is preliminary data.</text>
</comment>
<feature type="compositionally biased region" description="Basic residues" evidence="1">
    <location>
        <begin position="23"/>
        <end position="35"/>
    </location>
</feature>
<dbReference type="AlphaFoldDB" id="A0A5B7KJE4"/>